<feature type="transmembrane region" description="Helical" evidence="1">
    <location>
        <begin position="12"/>
        <end position="32"/>
    </location>
</feature>
<keyword evidence="1" id="KW-0812">Transmembrane</keyword>
<dbReference type="Pfam" id="PF13789">
    <property type="entry name" value="DUF4181"/>
    <property type="match status" value="1"/>
</dbReference>
<proteinExistence type="predicted"/>
<sequence length="117" mass="13826">MDHVAPEPRFWIELLGLLAFMFLLISGFNLILRKVLSVKRRKVFSNDYVNDQHKKGDNFFRIISVIAVIPIVIIMPRSTIVLLWVPIAITALGEIFRAFIEWKYRGRRMITYTRFSR</sequence>
<feature type="transmembrane region" description="Helical" evidence="1">
    <location>
        <begin position="58"/>
        <end position="75"/>
    </location>
</feature>
<accession>A0A0U3WIA5</accession>
<evidence type="ECO:0000256" key="1">
    <source>
        <dbReference type="SAM" id="Phobius"/>
    </source>
</evidence>
<dbReference type="AlphaFoldDB" id="A0A0U3WIA5"/>
<dbReference type="STRING" id="1472767.AOX59_14195"/>
<gene>
    <name evidence="2" type="ORF">AOX59_14195</name>
</gene>
<feature type="transmembrane region" description="Helical" evidence="1">
    <location>
        <begin position="81"/>
        <end position="100"/>
    </location>
</feature>
<dbReference type="OrthoDB" id="2428213at2"/>
<evidence type="ECO:0000313" key="3">
    <source>
        <dbReference type="Proteomes" id="UP000050331"/>
    </source>
</evidence>
<keyword evidence="1" id="KW-1133">Transmembrane helix</keyword>
<name>A0A0U3WIA5_9BACI</name>
<dbReference type="InterPro" id="IPR025441">
    <property type="entry name" value="DUF4181"/>
</dbReference>
<dbReference type="KEGG" id="lao:AOX59_14195"/>
<keyword evidence="3" id="KW-1185">Reference proteome</keyword>
<keyword evidence="1" id="KW-0472">Membrane</keyword>
<organism evidence="2 3">
    <name type="scientific">Lentibacillus amyloliquefaciens</name>
    <dbReference type="NCBI Taxonomy" id="1472767"/>
    <lineage>
        <taxon>Bacteria</taxon>
        <taxon>Bacillati</taxon>
        <taxon>Bacillota</taxon>
        <taxon>Bacilli</taxon>
        <taxon>Bacillales</taxon>
        <taxon>Bacillaceae</taxon>
        <taxon>Lentibacillus</taxon>
    </lineage>
</organism>
<reference evidence="2 3" key="1">
    <citation type="submission" date="2016-01" db="EMBL/GenBank/DDBJ databases">
        <title>Complete genome sequence of strain Lentibacillus amyloliquefaciens LAM0015T isolated from saline sediment.</title>
        <authorList>
            <person name="Wang J.-L."/>
            <person name="He M.-X."/>
        </authorList>
    </citation>
    <scope>NUCLEOTIDE SEQUENCE [LARGE SCALE GENOMIC DNA]</scope>
    <source>
        <strain evidence="2 3">LAM0015</strain>
    </source>
</reference>
<evidence type="ECO:0000313" key="2">
    <source>
        <dbReference type="EMBL" id="ALX49615.1"/>
    </source>
</evidence>
<dbReference type="Proteomes" id="UP000050331">
    <property type="component" value="Chromosome"/>
</dbReference>
<protein>
    <submittedName>
        <fullName evidence="2">Uncharacterized protein</fullName>
    </submittedName>
</protein>
<dbReference type="RefSeq" id="WP_068446561.1">
    <property type="nucleotide sequence ID" value="NZ_CP013862.1"/>
</dbReference>
<dbReference type="EMBL" id="CP013862">
    <property type="protein sequence ID" value="ALX49615.1"/>
    <property type="molecule type" value="Genomic_DNA"/>
</dbReference>